<feature type="region of interest" description="Disordered" evidence="3">
    <location>
        <begin position="529"/>
        <end position="550"/>
    </location>
</feature>
<keyword evidence="2" id="KW-0378">Hydrolase</keyword>
<evidence type="ECO:0000256" key="2">
    <source>
        <dbReference type="ARBA" id="ARBA00022801"/>
    </source>
</evidence>
<feature type="region of interest" description="Disordered" evidence="3">
    <location>
        <begin position="1"/>
        <end position="33"/>
    </location>
</feature>
<dbReference type="PANTHER" id="PTHR11567">
    <property type="entry name" value="ACID PHOSPHATASE-RELATED"/>
    <property type="match status" value="1"/>
</dbReference>
<gene>
    <name evidence="4" type="ORF">HTAM1171_LOCUS3775</name>
</gene>
<dbReference type="Gene3D" id="3.40.50.1240">
    <property type="entry name" value="Phosphoglycerate mutase-like"/>
    <property type="match status" value="1"/>
</dbReference>
<dbReference type="EMBL" id="HBGV01006234">
    <property type="protein sequence ID" value="CAD9481667.1"/>
    <property type="molecule type" value="Transcribed_RNA"/>
</dbReference>
<dbReference type="InterPro" id="IPR029033">
    <property type="entry name" value="His_PPase_superfam"/>
</dbReference>
<evidence type="ECO:0000256" key="3">
    <source>
        <dbReference type="SAM" id="MobiDB-lite"/>
    </source>
</evidence>
<dbReference type="GO" id="GO:0016791">
    <property type="term" value="F:phosphatase activity"/>
    <property type="evidence" value="ECO:0007669"/>
    <property type="project" value="TreeGrafter"/>
</dbReference>
<evidence type="ECO:0000313" key="4">
    <source>
        <dbReference type="EMBL" id="CAD9481667.1"/>
    </source>
</evidence>
<sequence length="550" mass="62011">MSGNTRRAALNIARYRSPPPPPSSQKASSSLLSSCGASTPLSHKYLTNGGIVEGVWLFHRHGDRTTNRPLCADHMIELESEFWRSKIPSEETYDHFNERFPPNLHESHARHGYLDAKREPYGRLTCKGIEQMRTTGRRFGLRYEQYGHHARRKKDQTVLLRGKNNGRVIAGDGDFLDYWDVQACSTNYLRTIASAQSFLDGVFGSTSVLRPGMTTTPKQNDLLSYAPVQQVPINVRDRSNDTLNAFDREPALMRNLVSDVMSSPNFCERDARAAPLAARLANFLPGLNIHKKKKEQQPKLFGEKPPPSNINWIHATDHFVCRASHGLPYTAYSAFENDESVESTMAAMASPTLAHLAWRFRQWYLNEELLSAVAAPPLREIEGQICSAPFLGVEERRPFVVYSCHDVTLLSLLYGIGADFLIKKKKRVNGFDAMNGIEEEEWGSWRWWPAYASTLAFELVRVDERGTGLDSHVIRIFLNGKPLKVVDPEMRKEGIMIGDTDSANNGFGSKALRLSDFSRIVNHLEQVGGRGRSNVGRDEDEERDMSIWTG</sequence>
<dbReference type="AlphaFoldDB" id="A0A7S2H6D3"/>
<organism evidence="4">
    <name type="scientific">Helicotheca tamesis</name>
    <dbReference type="NCBI Taxonomy" id="374047"/>
    <lineage>
        <taxon>Eukaryota</taxon>
        <taxon>Sar</taxon>
        <taxon>Stramenopiles</taxon>
        <taxon>Ochrophyta</taxon>
        <taxon>Bacillariophyta</taxon>
        <taxon>Mediophyceae</taxon>
        <taxon>Lithodesmiophycidae</taxon>
        <taxon>Lithodesmiales</taxon>
        <taxon>Lithodesmiaceae</taxon>
        <taxon>Helicotheca</taxon>
    </lineage>
</organism>
<reference evidence="4" key="1">
    <citation type="submission" date="2021-01" db="EMBL/GenBank/DDBJ databases">
        <authorList>
            <person name="Corre E."/>
            <person name="Pelletier E."/>
            <person name="Niang G."/>
            <person name="Scheremetjew M."/>
            <person name="Finn R."/>
            <person name="Kale V."/>
            <person name="Holt S."/>
            <person name="Cochrane G."/>
            <person name="Meng A."/>
            <person name="Brown T."/>
            <person name="Cohen L."/>
        </authorList>
    </citation>
    <scope>NUCLEOTIDE SEQUENCE</scope>
    <source>
        <strain evidence="4">CCMP826</strain>
    </source>
</reference>
<proteinExistence type="inferred from homology"/>
<dbReference type="InterPro" id="IPR050645">
    <property type="entry name" value="Histidine_acid_phosphatase"/>
</dbReference>
<protein>
    <submittedName>
        <fullName evidence="4">Uncharacterized protein</fullName>
    </submittedName>
</protein>
<dbReference type="InterPro" id="IPR000560">
    <property type="entry name" value="His_Pase_clade-2"/>
</dbReference>
<evidence type="ECO:0000256" key="1">
    <source>
        <dbReference type="ARBA" id="ARBA00005375"/>
    </source>
</evidence>
<dbReference type="SUPFAM" id="SSF53254">
    <property type="entry name" value="Phosphoglycerate mutase-like"/>
    <property type="match status" value="1"/>
</dbReference>
<dbReference type="Pfam" id="PF00328">
    <property type="entry name" value="His_Phos_2"/>
    <property type="match status" value="1"/>
</dbReference>
<accession>A0A7S2H6D3</accession>
<feature type="compositionally biased region" description="Low complexity" evidence="3">
    <location>
        <begin position="24"/>
        <end position="33"/>
    </location>
</feature>
<comment type="similarity">
    <text evidence="1">Belongs to the histidine acid phosphatase family.</text>
</comment>
<dbReference type="PANTHER" id="PTHR11567:SF110">
    <property type="entry name" value="2-PHOSPHOXYLOSE PHOSPHATASE 1"/>
    <property type="match status" value="1"/>
</dbReference>
<name>A0A7S2H6D3_9STRA</name>